<evidence type="ECO:0000256" key="1">
    <source>
        <dbReference type="SAM" id="SignalP"/>
    </source>
</evidence>
<comment type="caution">
    <text evidence="2">The sequence shown here is derived from an EMBL/GenBank/DDBJ whole genome shotgun (WGS) entry which is preliminary data.</text>
</comment>
<dbReference type="RefSeq" id="WP_205159879.1">
    <property type="nucleotide sequence ID" value="NZ_JAFEUM010000011.1"/>
</dbReference>
<proteinExistence type="predicted"/>
<accession>A0ABS2HLR8</accession>
<reference evidence="2 3" key="1">
    <citation type="submission" date="2021-02" db="EMBL/GenBank/DDBJ databases">
        <authorList>
            <person name="Park J.-S."/>
        </authorList>
    </citation>
    <scope>NUCLEOTIDE SEQUENCE [LARGE SCALE GENOMIC DNA]</scope>
    <source>
        <strain evidence="2 3">188UL20-2</strain>
    </source>
</reference>
<feature type="signal peptide" evidence="1">
    <location>
        <begin position="1"/>
        <end position="21"/>
    </location>
</feature>
<evidence type="ECO:0000313" key="2">
    <source>
        <dbReference type="EMBL" id="MBM7038428.1"/>
    </source>
</evidence>
<feature type="chain" id="PRO_5045520177" evidence="1">
    <location>
        <begin position="22"/>
        <end position="172"/>
    </location>
</feature>
<gene>
    <name evidence="2" type="ORF">JQC93_18770</name>
</gene>
<sequence length="172" mass="19190">MKISWKPLLPLIVAFSSSSFAADTQCLTDKYQAYVNASISWYKQLSDLATAHDPDLAEVSQWYVEERIHHFELNQLAVEYYLQSGSSKVNTALPVESWLQLSQQDIKALTERTDALGDAAKLSFEERQRTPHTQNYELRSAFADILSDPAAIAAPLDAYNSQVTAAAEISCD</sequence>
<evidence type="ECO:0000313" key="3">
    <source>
        <dbReference type="Proteomes" id="UP000809621"/>
    </source>
</evidence>
<dbReference type="Proteomes" id="UP000809621">
    <property type="component" value="Unassembled WGS sequence"/>
</dbReference>
<keyword evidence="1" id="KW-0732">Signal</keyword>
<name>A0ABS2HLR8_9VIBR</name>
<keyword evidence="3" id="KW-1185">Reference proteome</keyword>
<protein>
    <submittedName>
        <fullName evidence="2">Uncharacterized protein</fullName>
    </submittedName>
</protein>
<dbReference type="EMBL" id="JAFEUM010000011">
    <property type="protein sequence ID" value="MBM7038428.1"/>
    <property type="molecule type" value="Genomic_DNA"/>
</dbReference>
<organism evidence="2 3">
    <name type="scientific">Vibrio ulleungensis</name>
    <dbReference type="NCBI Taxonomy" id="2807619"/>
    <lineage>
        <taxon>Bacteria</taxon>
        <taxon>Pseudomonadati</taxon>
        <taxon>Pseudomonadota</taxon>
        <taxon>Gammaproteobacteria</taxon>
        <taxon>Vibrionales</taxon>
        <taxon>Vibrionaceae</taxon>
        <taxon>Vibrio</taxon>
    </lineage>
</organism>